<evidence type="ECO:0000259" key="5">
    <source>
        <dbReference type="PROSITE" id="PS50250"/>
    </source>
</evidence>
<keyword evidence="7" id="KW-1185">Reference proteome</keyword>
<sequence length="335" mass="35910">MEQIKALNALEPFLALTKSATSPLAVSDLIKRATSAPNTFVFTELLETPVVQKLRASEQYAPYLTQLEIFSYGTWASYQRTPNLPPLADAQAQKLRQLSLLTLAQELPAAALTYAALMQALDVPTARELEGLVVGAVYAGLLDARLDPQHRAVRVNSVAPLRDVAPAATAALLARLRAWAARCDRTLAALEAQMVQVRRDADRRAREAREWKERSDSLLEEELTGGGKSSHAGPASNTRHTRAAGGDDGGSGSLAGNVQSKSSAGQGRSESPVWNPLASGNDQDGGGLLSDKKFGKRGSGHMDGSDDALEEDEAMDVDDDPEAIDSKKRASRRKL</sequence>
<comment type="similarity">
    <text evidence="1">Belongs to the CSN7/EIF3M family. CSN7 subfamily.</text>
</comment>
<dbReference type="SMART" id="SM00088">
    <property type="entry name" value="PINT"/>
    <property type="match status" value="1"/>
</dbReference>
<comment type="caution">
    <text evidence="6">The sequence shown here is derived from an EMBL/GenBank/DDBJ whole genome shotgun (WGS) entry which is preliminary data.</text>
</comment>
<dbReference type="PROSITE" id="PS50250">
    <property type="entry name" value="PCI"/>
    <property type="match status" value="1"/>
</dbReference>
<keyword evidence="2" id="KW-0736">Signalosome</keyword>
<dbReference type="Pfam" id="PF01399">
    <property type="entry name" value="PCI"/>
    <property type="match status" value="1"/>
</dbReference>
<dbReference type="PANTHER" id="PTHR15350">
    <property type="entry name" value="COP9 SIGNALOSOME COMPLEX SUBUNIT 7/DENDRITIC CELL PROTEIN GA17"/>
    <property type="match status" value="1"/>
</dbReference>
<proteinExistence type="inferred from homology"/>
<accession>A0AAD9IBQ3</accession>
<dbReference type="AlphaFoldDB" id="A0AAD9IBQ3"/>
<dbReference type="PANTHER" id="PTHR15350:SF5">
    <property type="entry name" value="COP9 SIGNALOSOME COMPLEX SUBUNIT 7"/>
    <property type="match status" value="1"/>
</dbReference>
<feature type="coiled-coil region" evidence="3">
    <location>
        <begin position="180"/>
        <end position="207"/>
    </location>
</feature>
<gene>
    <name evidence="6" type="ORF">P8C59_008171</name>
</gene>
<feature type="compositionally biased region" description="Polar residues" evidence="4">
    <location>
        <begin position="257"/>
        <end position="269"/>
    </location>
</feature>
<organism evidence="6 7">
    <name type="scientific">Phyllachora maydis</name>
    <dbReference type="NCBI Taxonomy" id="1825666"/>
    <lineage>
        <taxon>Eukaryota</taxon>
        <taxon>Fungi</taxon>
        <taxon>Dikarya</taxon>
        <taxon>Ascomycota</taxon>
        <taxon>Pezizomycotina</taxon>
        <taxon>Sordariomycetes</taxon>
        <taxon>Sordariomycetidae</taxon>
        <taxon>Phyllachorales</taxon>
        <taxon>Phyllachoraceae</taxon>
        <taxon>Phyllachora</taxon>
    </lineage>
</organism>
<dbReference type="InterPro" id="IPR045237">
    <property type="entry name" value="COPS7/eIF3m"/>
</dbReference>
<name>A0AAD9IBQ3_9PEZI</name>
<evidence type="ECO:0000256" key="1">
    <source>
        <dbReference type="ARBA" id="ARBA00008482"/>
    </source>
</evidence>
<reference evidence="6" key="1">
    <citation type="journal article" date="2023" name="Mol. Plant Microbe Interact.">
        <title>Elucidating the Obligate Nature and Biological Capacity of an Invasive Fungal Corn Pathogen.</title>
        <authorList>
            <person name="MacCready J.S."/>
            <person name="Roggenkamp E.M."/>
            <person name="Gdanetz K."/>
            <person name="Chilvers M.I."/>
        </authorList>
    </citation>
    <scope>NUCLEOTIDE SEQUENCE</scope>
    <source>
        <strain evidence="6">PM02</strain>
    </source>
</reference>
<feature type="compositionally biased region" description="Acidic residues" evidence="4">
    <location>
        <begin position="305"/>
        <end position="323"/>
    </location>
</feature>
<dbReference type="Pfam" id="PF22061">
    <property type="entry name" value="CSN7_HB_subdom"/>
    <property type="match status" value="1"/>
</dbReference>
<dbReference type="Proteomes" id="UP001217918">
    <property type="component" value="Unassembled WGS sequence"/>
</dbReference>
<evidence type="ECO:0000256" key="4">
    <source>
        <dbReference type="SAM" id="MobiDB-lite"/>
    </source>
</evidence>
<feature type="domain" description="PCI" evidence="5">
    <location>
        <begin position="2"/>
        <end position="160"/>
    </location>
</feature>
<evidence type="ECO:0000313" key="7">
    <source>
        <dbReference type="Proteomes" id="UP001217918"/>
    </source>
</evidence>
<evidence type="ECO:0000256" key="2">
    <source>
        <dbReference type="ARBA" id="ARBA00022790"/>
    </source>
</evidence>
<keyword evidence="3" id="KW-0175">Coiled coil</keyword>
<dbReference type="InterPro" id="IPR000717">
    <property type="entry name" value="PCI_dom"/>
</dbReference>
<dbReference type="GO" id="GO:0008180">
    <property type="term" value="C:COP9 signalosome"/>
    <property type="evidence" value="ECO:0007669"/>
    <property type="project" value="UniProtKB-KW"/>
</dbReference>
<evidence type="ECO:0000313" key="6">
    <source>
        <dbReference type="EMBL" id="KAK2073932.1"/>
    </source>
</evidence>
<evidence type="ECO:0000256" key="3">
    <source>
        <dbReference type="SAM" id="Coils"/>
    </source>
</evidence>
<feature type="region of interest" description="Disordered" evidence="4">
    <location>
        <begin position="209"/>
        <end position="335"/>
    </location>
</feature>
<protein>
    <recommendedName>
        <fullName evidence="5">PCI domain-containing protein</fullName>
    </recommendedName>
</protein>
<dbReference type="EMBL" id="JAQQPM010000007">
    <property type="protein sequence ID" value="KAK2073932.1"/>
    <property type="molecule type" value="Genomic_DNA"/>
</dbReference>